<feature type="signal peptide" evidence="1">
    <location>
        <begin position="1"/>
        <end position="19"/>
    </location>
</feature>
<sequence>MTRSFAAALLFLLAGLVPAAANCLSQGEAQQAVASGQAQPLGAVAGSVGGEIVKAQLCIEGGRYVYRLSVLANGQVTTVVVDASR</sequence>
<evidence type="ECO:0000313" key="2">
    <source>
        <dbReference type="EMBL" id="CUA96453.1"/>
    </source>
</evidence>
<accession>A0A0K6I061</accession>
<dbReference type="OrthoDB" id="7864982at2"/>
<protein>
    <recommendedName>
        <fullName evidence="4">Peptidase propeptide and YPEB domain</fullName>
    </recommendedName>
</protein>
<evidence type="ECO:0000256" key="1">
    <source>
        <dbReference type="SAM" id="SignalP"/>
    </source>
</evidence>
<keyword evidence="3" id="KW-1185">Reference proteome</keyword>
<evidence type="ECO:0000313" key="3">
    <source>
        <dbReference type="Proteomes" id="UP000183900"/>
    </source>
</evidence>
<gene>
    <name evidence="2" type="ORF">Ga0061067_105162</name>
</gene>
<evidence type="ECO:0008006" key="4">
    <source>
        <dbReference type="Google" id="ProtNLM"/>
    </source>
</evidence>
<name>A0A0K6I061_9HYPH</name>
<organism evidence="2 3">
    <name type="scientific">Pannonibacter indicus</name>
    <dbReference type="NCBI Taxonomy" id="466044"/>
    <lineage>
        <taxon>Bacteria</taxon>
        <taxon>Pseudomonadati</taxon>
        <taxon>Pseudomonadota</taxon>
        <taxon>Alphaproteobacteria</taxon>
        <taxon>Hyphomicrobiales</taxon>
        <taxon>Stappiaceae</taxon>
        <taxon>Pannonibacter</taxon>
    </lineage>
</organism>
<dbReference type="EMBL" id="CYHE01000005">
    <property type="protein sequence ID" value="CUA96453.1"/>
    <property type="molecule type" value="Genomic_DNA"/>
</dbReference>
<dbReference type="Proteomes" id="UP000183900">
    <property type="component" value="Unassembled WGS sequence"/>
</dbReference>
<feature type="chain" id="PRO_5005505008" description="Peptidase propeptide and YPEB domain" evidence="1">
    <location>
        <begin position="20"/>
        <end position="85"/>
    </location>
</feature>
<dbReference type="RefSeq" id="WP_055455670.1">
    <property type="nucleotide sequence ID" value="NZ_CYHE01000005.1"/>
</dbReference>
<dbReference type="AlphaFoldDB" id="A0A0K6I061"/>
<reference evidence="3" key="1">
    <citation type="submission" date="2015-08" db="EMBL/GenBank/DDBJ databases">
        <authorList>
            <person name="Varghese N."/>
        </authorList>
    </citation>
    <scope>NUCLEOTIDE SEQUENCE [LARGE SCALE GENOMIC DNA]</scope>
    <source>
        <strain evidence="3">DSM 23407</strain>
    </source>
</reference>
<proteinExistence type="predicted"/>
<keyword evidence="1" id="KW-0732">Signal</keyword>